<reference evidence="2" key="1">
    <citation type="submission" date="2022-05" db="EMBL/GenBank/DDBJ databases">
        <title>The Musa troglodytarum L. genome provides insights into the mechanism of non-climacteric behaviour and enrichment of carotenoids.</title>
        <authorList>
            <person name="Wang J."/>
        </authorList>
    </citation>
    <scope>NUCLEOTIDE SEQUENCE</scope>
    <source>
        <tissue evidence="2">Leaf</tissue>
    </source>
</reference>
<dbReference type="AlphaFoldDB" id="A0A9E7HMK2"/>
<gene>
    <name evidence="2" type="ORF">MUK42_08094</name>
</gene>
<keyword evidence="3" id="KW-1185">Reference proteome</keyword>
<evidence type="ECO:0000313" key="2">
    <source>
        <dbReference type="EMBL" id="URE32682.1"/>
    </source>
</evidence>
<feature type="compositionally biased region" description="Basic and acidic residues" evidence="1">
    <location>
        <begin position="21"/>
        <end position="32"/>
    </location>
</feature>
<name>A0A9E7HMK2_9LILI</name>
<proteinExistence type="predicted"/>
<organism evidence="2 3">
    <name type="scientific">Musa troglodytarum</name>
    <name type="common">fe'i banana</name>
    <dbReference type="NCBI Taxonomy" id="320322"/>
    <lineage>
        <taxon>Eukaryota</taxon>
        <taxon>Viridiplantae</taxon>
        <taxon>Streptophyta</taxon>
        <taxon>Embryophyta</taxon>
        <taxon>Tracheophyta</taxon>
        <taxon>Spermatophyta</taxon>
        <taxon>Magnoliopsida</taxon>
        <taxon>Liliopsida</taxon>
        <taxon>Zingiberales</taxon>
        <taxon>Musaceae</taxon>
        <taxon>Musa</taxon>
    </lineage>
</organism>
<feature type="region of interest" description="Disordered" evidence="1">
    <location>
        <begin position="1"/>
        <end position="32"/>
    </location>
</feature>
<protein>
    <submittedName>
        <fullName evidence="2">Uncharacterized protein</fullName>
    </submittedName>
</protein>
<dbReference type="EMBL" id="CP097510">
    <property type="protein sequence ID" value="URE32682.1"/>
    <property type="molecule type" value="Genomic_DNA"/>
</dbReference>
<feature type="compositionally biased region" description="Pro residues" evidence="1">
    <location>
        <begin position="9"/>
        <end position="19"/>
    </location>
</feature>
<accession>A0A9E7HMK2</accession>
<evidence type="ECO:0000313" key="3">
    <source>
        <dbReference type="Proteomes" id="UP001055439"/>
    </source>
</evidence>
<evidence type="ECO:0000256" key="1">
    <source>
        <dbReference type="SAM" id="MobiDB-lite"/>
    </source>
</evidence>
<sequence>MRTRVVAFAPPPSILPPRSHPNREKGKGKSHV</sequence>
<dbReference type="Proteomes" id="UP001055439">
    <property type="component" value="Chromosome 8"/>
</dbReference>